<comment type="caution">
    <text evidence="2">The sequence shown here is derived from an EMBL/GenBank/DDBJ whole genome shotgun (WGS) entry which is preliminary data.</text>
</comment>
<gene>
    <name evidence="2" type="ORF">GX859_04000</name>
</gene>
<protein>
    <submittedName>
        <fullName evidence="2">Cell division protein</fullName>
    </submittedName>
</protein>
<reference evidence="2 3" key="1">
    <citation type="journal article" date="2020" name="Biotechnol. Biofuels">
        <title>New insights from the biogas microbiome by comprehensive genome-resolved metagenomics of nearly 1600 species originating from multiple anaerobic digesters.</title>
        <authorList>
            <person name="Campanaro S."/>
            <person name="Treu L."/>
            <person name="Rodriguez-R L.M."/>
            <person name="Kovalovszki A."/>
            <person name="Ziels R.M."/>
            <person name="Maus I."/>
            <person name="Zhu X."/>
            <person name="Kougias P.G."/>
            <person name="Basile A."/>
            <person name="Luo G."/>
            <person name="Schluter A."/>
            <person name="Konstantinidis K.T."/>
            <person name="Angelidaki I."/>
        </authorList>
    </citation>
    <scope>NUCLEOTIDE SEQUENCE [LARGE SCALE GENOMIC DNA]</scope>
    <source>
        <strain evidence="2">AS15tlH2ME_198</strain>
    </source>
</reference>
<keyword evidence="2" id="KW-0131">Cell cycle</keyword>
<keyword evidence="1" id="KW-0472">Membrane</keyword>
<dbReference type="EMBL" id="JAAZHI010000088">
    <property type="protein sequence ID" value="NLA55450.1"/>
    <property type="molecule type" value="Genomic_DNA"/>
</dbReference>
<evidence type="ECO:0000256" key="1">
    <source>
        <dbReference type="SAM" id="Phobius"/>
    </source>
</evidence>
<keyword evidence="1" id="KW-0812">Transmembrane</keyword>
<evidence type="ECO:0000313" key="3">
    <source>
        <dbReference type="Proteomes" id="UP000557899"/>
    </source>
</evidence>
<name>A0A7X6PM03_9CORY</name>
<accession>A0A7X6PM03</accession>
<dbReference type="Proteomes" id="UP000557899">
    <property type="component" value="Unassembled WGS sequence"/>
</dbReference>
<organism evidence="2 3">
    <name type="scientific">Corynebacterium humireducens</name>
    <dbReference type="NCBI Taxonomy" id="1223514"/>
    <lineage>
        <taxon>Bacteria</taxon>
        <taxon>Bacillati</taxon>
        <taxon>Actinomycetota</taxon>
        <taxon>Actinomycetes</taxon>
        <taxon>Mycobacteriales</taxon>
        <taxon>Corynebacteriaceae</taxon>
        <taxon>Corynebacterium</taxon>
    </lineage>
</organism>
<keyword evidence="2" id="KW-0132">Cell division</keyword>
<sequence length="62" mass="7176">MSNSTGRFTRWRADWHRMLESRPGFDYFMIRSVVFLLVGIGAVMVMSSTMTWSVLEGATVWN</sequence>
<dbReference type="GO" id="GO:0051301">
    <property type="term" value="P:cell division"/>
    <property type="evidence" value="ECO:0007669"/>
    <property type="project" value="UniProtKB-KW"/>
</dbReference>
<feature type="transmembrane region" description="Helical" evidence="1">
    <location>
        <begin position="28"/>
        <end position="55"/>
    </location>
</feature>
<keyword evidence="1" id="KW-1133">Transmembrane helix</keyword>
<evidence type="ECO:0000313" key="2">
    <source>
        <dbReference type="EMBL" id="NLA55450.1"/>
    </source>
</evidence>
<feature type="non-terminal residue" evidence="2">
    <location>
        <position position="62"/>
    </location>
</feature>
<dbReference type="AlphaFoldDB" id="A0A7X6PM03"/>
<proteinExistence type="predicted"/>